<dbReference type="Pfam" id="PF13181">
    <property type="entry name" value="TPR_8"/>
    <property type="match status" value="1"/>
</dbReference>
<protein>
    <submittedName>
        <fullName evidence="4">Putative PEP-CTERM system TPR-repeat lipoprotein</fullName>
    </submittedName>
</protein>
<dbReference type="SUPFAM" id="SSF48452">
    <property type="entry name" value="TPR-like"/>
    <property type="match status" value="3"/>
</dbReference>
<evidence type="ECO:0000259" key="3">
    <source>
        <dbReference type="Pfam" id="PF13191"/>
    </source>
</evidence>
<dbReference type="InterPro" id="IPR019734">
    <property type="entry name" value="TPR_rpt"/>
</dbReference>
<dbReference type="RefSeq" id="WP_119313831.1">
    <property type="nucleotide sequence ID" value="NZ_QXDL01000014.1"/>
</dbReference>
<dbReference type="Gene3D" id="1.10.10.10">
    <property type="entry name" value="Winged helix-like DNA-binding domain superfamily/Winged helix DNA-binding domain"/>
    <property type="match status" value="1"/>
</dbReference>
<dbReference type="PANTHER" id="PTHR44858:SF1">
    <property type="entry name" value="UDP-N-ACETYLGLUCOSAMINE--PEPTIDE N-ACETYLGLUCOSAMINYLTRANSFERASE SPINDLY-RELATED"/>
    <property type="match status" value="1"/>
</dbReference>
<dbReference type="InterPro" id="IPR036388">
    <property type="entry name" value="WH-like_DNA-bd_sf"/>
</dbReference>
<dbReference type="InterPro" id="IPR027417">
    <property type="entry name" value="P-loop_NTPase"/>
</dbReference>
<keyword evidence="1" id="KW-0677">Repeat</keyword>
<evidence type="ECO:0000313" key="5">
    <source>
        <dbReference type="Proteomes" id="UP000265715"/>
    </source>
</evidence>
<keyword evidence="2" id="KW-0802">TPR repeat</keyword>
<gene>
    <name evidence="4" type="ORF">Mterra_00610</name>
</gene>
<dbReference type="PANTHER" id="PTHR44858">
    <property type="entry name" value="TETRATRICOPEPTIDE REPEAT PROTEIN 6"/>
    <property type="match status" value="1"/>
</dbReference>
<dbReference type="InterPro" id="IPR041664">
    <property type="entry name" value="AAA_16"/>
</dbReference>
<dbReference type="AlphaFoldDB" id="A0A399F375"/>
<keyword evidence="5" id="KW-1185">Reference proteome</keyword>
<evidence type="ECO:0000313" key="4">
    <source>
        <dbReference type="EMBL" id="RIH90235.1"/>
    </source>
</evidence>
<dbReference type="InterPro" id="IPR011990">
    <property type="entry name" value="TPR-like_helical_dom_sf"/>
</dbReference>
<name>A0A399F375_9DEIN</name>
<dbReference type="InterPro" id="IPR050498">
    <property type="entry name" value="Ycf3"/>
</dbReference>
<keyword evidence="4" id="KW-0449">Lipoprotein</keyword>
<proteinExistence type="predicted"/>
<dbReference type="SUPFAM" id="SSF52540">
    <property type="entry name" value="P-loop containing nucleoside triphosphate hydrolases"/>
    <property type="match status" value="1"/>
</dbReference>
<dbReference type="Proteomes" id="UP000265715">
    <property type="component" value="Unassembled WGS sequence"/>
</dbReference>
<dbReference type="Gene3D" id="1.25.40.10">
    <property type="entry name" value="Tetratricopeptide repeat domain"/>
    <property type="match status" value="3"/>
</dbReference>
<evidence type="ECO:0000256" key="1">
    <source>
        <dbReference type="ARBA" id="ARBA00022737"/>
    </source>
</evidence>
<dbReference type="EMBL" id="QXDL01000014">
    <property type="protein sequence ID" value="RIH90235.1"/>
    <property type="molecule type" value="Genomic_DNA"/>
</dbReference>
<reference evidence="4 5" key="1">
    <citation type="submission" date="2018-08" db="EMBL/GenBank/DDBJ databases">
        <title>Meiothermus terrae DSM 26712 genome sequencing project.</title>
        <authorList>
            <person name="Da Costa M.S."/>
            <person name="Albuquerque L."/>
            <person name="Raposo P."/>
            <person name="Froufe H.J.C."/>
            <person name="Barroso C.S."/>
            <person name="Egas C."/>
        </authorList>
    </citation>
    <scope>NUCLEOTIDE SEQUENCE [LARGE SCALE GENOMIC DNA]</scope>
    <source>
        <strain evidence="4 5">DSM 26712</strain>
    </source>
</reference>
<dbReference type="Pfam" id="PF13191">
    <property type="entry name" value="AAA_16"/>
    <property type="match status" value="1"/>
</dbReference>
<evidence type="ECO:0000256" key="2">
    <source>
        <dbReference type="ARBA" id="ARBA00022803"/>
    </source>
</evidence>
<feature type="domain" description="Orc1-like AAA ATPase" evidence="3">
    <location>
        <begin position="14"/>
        <end position="143"/>
    </location>
</feature>
<organism evidence="4 5">
    <name type="scientific">Calidithermus terrae</name>
    <dbReference type="NCBI Taxonomy" id="1408545"/>
    <lineage>
        <taxon>Bacteria</taxon>
        <taxon>Thermotogati</taxon>
        <taxon>Deinococcota</taxon>
        <taxon>Deinococci</taxon>
        <taxon>Thermales</taxon>
        <taxon>Thermaceae</taxon>
        <taxon>Calidithermus</taxon>
    </lineage>
</organism>
<dbReference type="OrthoDB" id="32799at2"/>
<accession>A0A399F375</accession>
<sequence>MKATQSPQGVPTPQAATLLARLEGLCRHEPMPPLGLWGEAGVGKTWLSRHLLEAAGCRSVRVAATTRTDSLVASIPLSPGLRGWVEKAREKLVRGHHLEPEQAVGTLAALLERLAPFIVQVEDLDEASPERLELWTALARALSPGVILIATSRTPPPAPFENHRVEPLSAEASAALLQRQGPHELPEEATTWIYTRAQGNPLFTLEYYRYLTRQGYLWSDGRLWRWRSPPAESVPPTVEALIAQGLVAAADSPQVQAVLGARALLPADASQSLWIRVAQVSPAEFEEVRARLERAGILLGQRFIHPLFGEVARSQLDPSLHRVLARRALEALETGDSLEAVRYLEAAQLDPEQALKLLERASEAALAQGKGLEALALLTRAVTLAQGPARARLARMALKSLRGMDRPESVHMAQKALEIDPDCFEAVYALARSLALQEHTEEAVAKIEAFSGMVTAEERLLAHIHVRIIGGDGEGALAVWNAHPEIHASPLIRPILHALGAGLAKAGRQAEAKRFLLQALERTDLNKVQRIGLMQTYANRLGQEGDYKGADDCCTQALQILAEVEPDPAWAVLSRRWKWSLLFSRGSARMGLGQLQEALEDYRAAMDVATELGNGQQFAQAQAVYAECLLELGYYEQAEEALLESLRVLGRAESSRSIYPTEYVMARLYLEWPPPARTALALRHARVAVDHLRKANIRPELARVLPVLARARIAVDDVESALEHLAEAESIALRISSPVLQAQIQWVRGLALEQLGRREEAVASLQQAVSLVPGCAPLLTERIGLDHDRLTGNWEAGRSRTQRLESLGAKHAAAVGSRCFWQETSAQAAGKEAVQPPVSLAVLGTLEVRVAGTRVTELGQMARELLTLLLEARMQGLGEVPDLELLDALYSGWEERKALGALRSLIYRTRSLLGAAVILRTGGGYALGAATSDAEEFLRSKDTRLWRGPYLGQTGKNAGSLIEDRLYMVLRERAWGLLESDPEEALRLSYLLLEADPYAGDALSLGLRALLLLDNPGAAERFYRRHCRRFTEVGEQLPLRWQEFLDRNGVH</sequence>
<comment type="caution">
    <text evidence="4">The sequence shown here is derived from an EMBL/GenBank/DDBJ whole genome shotgun (WGS) entry which is preliminary data.</text>
</comment>
<dbReference type="SMART" id="SM00028">
    <property type="entry name" value="TPR"/>
    <property type="match status" value="6"/>
</dbReference>